<gene>
    <name evidence="1" type="ORF">HPB49_022822</name>
</gene>
<proteinExistence type="predicted"/>
<keyword evidence="2" id="KW-1185">Reference proteome</keyword>
<evidence type="ECO:0000313" key="2">
    <source>
        <dbReference type="Proteomes" id="UP000821865"/>
    </source>
</evidence>
<dbReference type="EMBL" id="CM023476">
    <property type="protein sequence ID" value="KAH7942304.1"/>
    <property type="molecule type" value="Genomic_DNA"/>
</dbReference>
<organism evidence="1 2">
    <name type="scientific">Dermacentor silvarum</name>
    <name type="common">Tick</name>
    <dbReference type="NCBI Taxonomy" id="543639"/>
    <lineage>
        <taxon>Eukaryota</taxon>
        <taxon>Metazoa</taxon>
        <taxon>Ecdysozoa</taxon>
        <taxon>Arthropoda</taxon>
        <taxon>Chelicerata</taxon>
        <taxon>Arachnida</taxon>
        <taxon>Acari</taxon>
        <taxon>Parasitiformes</taxon>
        <taxon>Ixodida</taxon>
        <taxon>Ixodoidea</taxon>
        <taxon>Ixodidae</taxon>
        <taxon>Rhipicephalinae</taxon>
        <taxon>Dermacentor</taxon>
    </lineage>
</organism>
<name>A0ACB8CHU8_DERSI</name>
<accession>A0ACB8CHU8</accession>
<protein>
    <submittedName>
        <fullName evidence="1">Uncharacterized protein</fullName>
    </submittedName>
</protein>
<dbReference type="Proteomes" id="UP000821865">
    <property type="component" value="Chromosome 7"/>
</dbReference>
<sequence>METCLIWKEKSMVLQTAVMSLSSLSQIFHVINALVVNASLEYRSDAAAGALMPGKQLDLLDFTLHVTEALARADRRSKVQKRGRPSLSLLDRSCVPFLKEFLRSVTEETHNAVPGSLVIWYDSVVRDGKFAPQNRLNSKNVVFFDLCDGIFLHYDWTEQMLEMSAWYAPDRKSDVYVGVDVFARGTDYPGGFKTYTVGCFRLWLLRLTHTARCLERS</sequence>
<reference evidence="1" key="1">
    <citation type="submission" date="2020-05" db="EMBL/GenBank/DDBJ databases">
        <title>Large-scale comparative analyses of tick genomes elucidate their genetic diversity and vector capacities.</title>
        <authorList>
            <person name="Jia N."/>
            <person name="Wang J."/>
            <person name="Shi W."/>
            <person name="Du L."/>
            <person name="Sun Y."/>
            <person name="Zhan W."/>
            <person name="Jiang J."/>
            <person name="Wang Q."/>
            <person name="Zhang B."/>
            <person name="Ji P."/>
            <person name="Sakyi L.B."/>
            <person name="Cui X."/>
            <person name="Yuan T."/>
            <person name="Jiang B."/>
            <person name="Yang W."/>
            <person name="Lam T.T.-Y."/>
            <person name="Chang Q."/>
            <person name="Ding S."/>
            <person name="Wang X."/>
            <person name="Zhu J."/>
            <person name="Ruan X."/>
            <person name="Zhao L."/>
            <person name="Wei J."/>
            <person name="Que T."/>
            <person name="Du C."/>
            <person name="Cheng J."/>
            <person name="Dai P."/>
            <person name="Han X."/>
            <person name="Huang E."/>
            <person name="Gao Y."/>
            <person name="Liu J."/>
            <person name="Shao H."/>
            <person name="Ye R."/>
            <person name="Li L."/>
            <person name="Wei W."/>
            <person name="Wang X."/>
            <person name="Wang C."/>
            <person name="Yang T."/>
            <person name="Huo Q."/>
            <person name="Li W."/>
            <person name="Guo W."/>
            <person name="Chen H."/>
            <person name="Zhou L."/>
            <person name="Ni X."/>
            <person name="Tian J."/>
            <person name="Zhou Y."/>
            <person name="Sheng Y."/>
            <person name="Liu T."/>
            <person name="Pan Y."/>
            <person name="Xia L."/>
            <person name="Li J."/>
            <person name="Zhao F."/>
            <person name="Cao W."/>
        </authorList>
    </citation>
    <scope>NUCLEOTIDE SEQUENCE</scope>
    <source>
        <strain evidence="1">Dsil-2018</strain>
    </source>
</reference>
<comment type="caution">
    <text evidence="1">The sequence shown here is derived from an EMBL/GenBank/DDBJ whole genome shotgun (WGS) entry which is preliminary data.</text>
</comment>
<evidence type="ECO:0000313" key="1">
    <source>
        <dbReference type="EMBL" id="KAH7942304.1"/>
    </source>
</evidence>